<dbReference type="STRING" id="49390.A0A068VCP4"/>
<dbReference type="InParanoid" id="A0A068VCP4"/>
<sequence length="187" mass="20662">MPSETTHTSSRSDPNLDGAPPVEMTHKRIDEEIGEMVSALTNRLSSILHAQKVEGGSSSSHHHQHHQEEDQEHGGARIITLAGNNVGATMRREMDEKTADLPEELPMGEQEALSTYVNSNFQAVNNSIMMGGSYSTNDPGVHLDITDYMEDWTPSKSKHKVGSKHDGKKEKKKQKASQSDQQTEKSE</sequence>
<feature type="compositionally biased region" description="Polar residues" evidence="1">
    <location>
        <begin position="1"/>
        <end position="13"/>
    </location>
</feature>
<dbReference type="EMBL" id="HG739244">
    <property type="protein sequence ID" value="CDP17453.1"/>
    <property type="molecule type" value="Genomic_DNA"/>
</dbReference>
<name>A0A068VCP4_COFCA</name>
<dbReference type="OrthoDB" id="774437at2759"/>
<protein>
    <submittedName>
        <fullName evidence="2">Uncharacterized protein</fullName>
    </submittedName>
</protein>
<proteinExistence type="predicted"/>
<feature type="region of interest" description="Disordered" evidence="1">
    <location>
        <begin position="153"/>
        <end position="187"/>
    </location>
</feature>
<dbReference type="PhylomeDB" id="A0A068VCP4"/>
<feature type="region of interest" description="Disordered" evidence="1">
    <location>
        <begin position="1"/>
        <end position="30"/>
    </location>
</feature>
<dbReference type="PANTHER" id="PTHR33472:SF28">
    <property type="entry name" value="BROMO AND FHA DOMAIN-CONTAINING PROTEIN DDB_G0267958"/>
    <property type="match status" value="1"/>
</dbReference>
<dbReference type="OMA" id="RQQHFDH"/>
<feature type="compositionally biased region" description="Basic and acidic residues" evidence="1">
    <location>
        <begin position="66"/>
        <end position="75"/>
    </location>
</feature>
<reference evidence="3" key="1">
    <citation type="journal article" date="2014" name="Science">
        <title>The coffee genome provides insight into the convergent evolution of caffeine biosynthesis.</title>
        <authorList>
            <person name="Denoeud F."/>
            <person name="Carretero-Paulet L."/>
            <person name="Dereeper A."/>
            <person name="Droc G."/>
            <person name="Guyot R."/>
            <person name="Pietrella M."/>
            <person name="Zheng C."/>
            <person name="Alberti A."/>
            <person name="Anthony F."/>
            <person name="Aprea G."/>
            <person name="Aury J.M."/>
            <person name="Bento P."/>
            <person name="Bernard M."/>
            <person name="Bocs S."/>
            <person name="Campa C."/>
            <person name="Cenci A."/>
            <person name="Combes M.C."/>
            <person name="Crouzillat D."/>
            <person name="Da Silva C."/>
            <person name="Daddiego L."/>
            <person name="De Bellis F."/>
            <person name="Dussert S."/>
            <person name="Garsmeur O."/>
            <person name="Gayraud T."/>
            <person name="Guignon V."/>
            <person name="Jahn K."/>
            <person name="Jamilloux V."/>
            <person name="Joet T."/>
            <person name="Labadie K."/>
            <person name="Lan T."/>
            <person name="Leclercq J."/>
            <person name="Lepelley M."/>
            <person name="Leroy T."/>
            <person name="Li L.T."/>
            <person name="Librado P."/>
            <person name="Lopez L."/>
            <person name="Munoz A."/>
            <person name="Noel B."/>
            <person name="Pallavicini A."/>
            <person name="Perrotta G."/>
            <person name="Poncet V."/>
            <person name="Pot D."/>
            <person name="Priyono X."/>
            <person name="Rigoreau M."/>
            <person name="Rouard M."/>
            <person name="Rozas J."/>
            <person name="Tranchant-Dubreuil C."/>
            <person name="VanBuren R."/>
            <person name="Zhang Q."/>
            <person name="Andrade A.C."/>
            <person name="Argout X."/>
            <person name="Bertrand B."/>
            <person name="de Kochko A."/>
            <person name="Graziosi G."/>
            <person name="Henry R.J."/>
            <person name="Jayarama X."/>
            <person name="Ming R."/>
            <person name="Nagai C."/>
            <person name="Rounsley S."/>
            <person name="Sankoff D."/>
            <person name="Giuliano G."/>
            <person name="Albert V.A."/>
            <person name="Wincker P."/>
            <person name="Lashermes P."/>
        </authorList>
    </citation>
    <scope>NUCLEOTIDE SEQUENCE [LARGE SCALE GENOMIC DNA]</scope>
    <source>
        <strain evidence="3">cv. DH200-94</strain>
    </source>
</reference>
<dbReference type="Gramene" id="CDP17453">
    <property type="protein sequence ID" value="CDP17453"/>
    <property type="gene ID" value="GSCOC_T00000928001"/>
</dbReference>
<feature type="region of interest" description="Disordered" evidence="1">
    <location>
        <begin position="52"/>
        <end position="76"/>
    </location>
</feature>
<gene>
    <name evidence="2" type="ORF">GSCOC_T00000928001</name>
</gene>
<dbReference type="PANTHER" id="PTHR33472">
    <property type="entry name" value="OS01G0106600 PROTEIN"/>
    <property type="match status" value="1"/>
</dbReference>
<organism evidence="2 3">
    <name type="scientific">Coffea canephora</name>
    <name type="common">Robusta coffee</name>
    <dbReference type="NCBI Taxonomy" id="49390"/>
    <lineage>
        <taxon>Eukaryota</taxon>
        <taxon>Viridiplantae</taxon>
        <taxon>Streptophyta</taxon>
        <taxon>Embryophyta</taxon>
        <taxon>Tracheophyta</taxon>
        <taxon>Spermatophyta</taxon>
        <taxon>Magnoliopsida</taxon>
        <taxon>eudicotyledons</taxon>
        <taxon>Gunneridae</taxon>
        <taxon>Pentapetalae</taxon>
        <taxon>asterids</taxon>
        <taxon>lamiids</taxon>
        <taxon>Gentianales</taxon>
        <taxon>Rubiaceae</taxon>
        <taxon>Ixoroideae</taxon>
        <taxon>Gardenieae complex</taxon>
        <taxon>Bertiereae - Coffeeae clade</taxon>
        <taxon>Coffeeae</taxon>
        <taxon>Coffea</taxon>
    </lineage>
</organism>
<evidence type="ECO:0000256" key="1">
    <source>
        <dbReference type="SAM" id="MobiDB-lite"/>
    </source>
</evidence>
<dbReference type="Proteomes" id="UP000295252">
    <property type="component" value="Chromosome VII"/>
</dbReference>
<dbReference type="AlphaFoldDB" id="A0A068VCP4"/>
<evidence type="ECO:0000313" key="3">
    <source>
        <dbReference type="Proteomes" id="UP000295252"/>
    </source>
</evidence>
<evidence type="ECO:0000313" key="2">
    <source>
        <dbReference type="EMBL" id="CDP17453.1"/>
    </source>
</evidence>
<accession>A0A068VCP4</accession>
<keyword evidence="3" id="KW-1185">Reference proteome</keyword>